<evidence type="ECO:0000259" key="1">
    <source>
        <dbReference type="Pfam" id="PF00534"/>
    </source>
</evidence>
<protein>
    <submittedName>
        <fullName evidence="2">Glycosyltransferase</fullName>
        <ecNumber evidence="2">2.4.-.-</ecNumber>
    </submittedName>
</protein>
<dbReference type="PANTHER" id="PTHR12526:SF630">
    <property type="entry name" value="GLYCOSYLTRANSFERASE"/>
    <property type="match status" value="1"/>
</dbReference>
<dbReference type="Pfam" id="PF00534">
    <property type="entry name" value="Glycos_transf_1"/>
    <property type="match status" value="1"/>
</dbReference>
<keyword evidence="3" id="KW-1185">Reference proteome</keyword>
<dbReference type="EC" id="2.4.-.-" evidence="2"/>
<dbReference type="InterPro" id="IPR001296">
    <property type="entry name" value="Glyco_trans_1"/>
</dbReference>
<dbReference type="GO" id="GO:0016757">
    <property type="term" value="F:glycosyltransferase activity"/>
    <property type="evidence" value="ECO:0007669"/>
    <property type="project" value="UniProtKB-KW"/>
</dbReference>
<evidence type="ECO:0000313" key="3">
    <source>
        <dbReference type="Proteomes" id="UP001327027"/>
    </source>
</evidence>
<reference evidence="2 3" key="1">
    <citation type="journal article" date="2013" name="Int. J. Syst. Evol. Microbiol.">
        <title>Aquimarina gracilis sp. nov., isolated from the gut microflora of a mussel, Mytilus coruscus, and emended description of Aquimarina spongiae.</title>
        <authorList>
            <person name="Park S.C."/>
            <person name="Choe H.N."/>
            <person name="Baik K.S."/>
            <person name="Seong C.N."/>
        </authorList>
    </citation>
    <scope>NUCLEOTIDE SEQUENCE [LARGE SCALE GENOMIC DNA]</scope>
    <source>
        <strain evidence="2 3">PSC32</strain>
    </source>
</reference>
<dbReference type="Proteomes" id="UP001327027">
    <property type="component" value="Unassembled WGS sequence"/>
</dbReference>
<evidence type="ECO:0000313" key="2">
    <source>
        <dbReference type="EMBL" id="MEB3348182.1"/>
    </source>
</evidence>
<dbReference type="PANTHER" id="PTHR12526">
    <property type="entry name" value="GLYCOSYLTRANSFERASE"/>
    <property type="match status" value="1"/>
</dbReference>
<feature type="domain" description="Glycosyl transferase family 1" evidence="1">
    <location>
        <begin position="201"/>
        <end position="356"/>
    </location>
</feature>
<dbReference type="CDD" id="cd03811">
    <property type="entry name" value="GT4_GT28_WabH-like"/>
    <property type="match status" value="1"/>
</dbReference>
<dbReference type="SUPFAM" id="SSF53756">
    <property type="entry name" value="UDP-Glycosyltransferase/glycogen phosphorylase"/>
    <property type="match status" value="1"/>
</dbReference>
<dbReference type="RefSeq" id="WP_324182205.1">
    <property type="nucleotide sequence ID" value="NZ_BAABAW010000018.1"/>
</dbReference>
<proteinExistence type="predicted"/>
<keyword evidence="2" id="KW-0808">Transferase</keyword>
<dbReference type="EMBL" id="JAYKLX010000012">
    <property type="protein sequence ID" value="MEB3348182.1"/>
    <property type="molecule type" value="Genomic_DNA"/>
</dbReference>
<organism evidence="2 3">
    <name type="scientific">Aquimarina gracilis</name>
    <dbReference type="NCBI Taxonomy" id="874422"/>
    <lineage>
        <taxon>Bacteria</taxon>
        <taxon>Pseudomonadati</taxon>
        <taxon>Bacteroidota</taxon>
        <taxon>Flavobacteriia</taxon>
        <taxon>Flavobacteriales</taxon>
        <taxon>Flavobacteriaceae</taxon>
        <taxon>Aquimarina</taxon>
    </lineage>
</organism>
<name>A0ABU6A249_9FLAO</name>
<keyword evidence="2" id="KW-0328">Glycosyltransferase</keyword>
<gene>
    <name evidence="2" type="ORF">U6A24_22080</name>
</gene>
<sequence length="376" mass="43804">MNNSLYAGGAEKILQTLLRHLDPQVYNITLYGLKKEEFDSQIFPSHIAYNYIFDQDLGDKGFFGSLWMRIVNKSKLLIYDHFSPKLFYKLFVRGKYDVEVAFIEGYSTKIISGSSNPKSIKVAWVHADLHMNHWTAIAYKNIKQEKKCYQQFDHIVSVSESVQNAFSRKFEITDKLKVKYNPVNRNEILEKSKQPIDIQEKQRLRLITVGRLEHQKGYDRLLVITKKLLEEGFNFELWIIGEGIERENLEKYIQDSQLEDRVTLFGFQKNPYQFVQASDVFVCSSRSEGFSTVVTEALILGMPVLSTNCSGMKELLGDNEYGVITKNNEEDLYKGLKQILEDESLRAHYRKKSKERSKDFDIEATIAQIEMMWAYE</sequence>
<accession>A0ABU6A249</accession>
<dbReference type="Gene3D" id="3.40.50.2000">
    <property type="entry name" value="Glycogen Phosphorylase B"/>
    <property type="match status" value="2"/>
</dbReference>
<comment type="caution">
    <text evidence="2">The sequence shown here is derived from an EMBL/GenBank/DDBJ whole genome shotgun (WGS) entry which is preliminary data.</text>
</comment>